<name>A0A5M7BIW3_SACHI</name>
<protein>
    <submittedName>
        <fullName evidence="2">DUF4383 domain-containing protein</fullName>
    </submittedName>
</protein>
<dbReference type="Pfam" id="PF14325">
    <property type="entry name" value="DUF4383"/>
    <property type="match status" value="1"/>
</dbReference>
<dbReference type="EMBL" id="VWPH01000016">
    <property type="protein sequence ID" value="KAA5827055.1"/>
    <property type="molecule type" value="Genomic_DNA"/>
</dbReference>
<evidence type="ECO:0000313" key="3">
    <source>
        <dbReference type="Proteomes" id="UP000323946"/>
    </source>
</evidence>
<dbReference type="OrthoDB" id="3693154at2"/>
<keyword evidence="1" id="KW-0472">Membrane</keyword>
<dbReference type="Proteomes" id="UP000323946">
    <property type="component" value="Unassembled WGS sequence"/>
</dbReference>
<sequence length="190" mass="20229">MREGTAVDVKATVANRVGQRAARQVFDRSTTGISGARPRAPEVPMDPRRWSPTAGWQLLLAAQGLLLVVLGLLGLANGGWRASGDVAVLVVFQLNTAHSLLLLAFGAVEVLAAPWRRTAVLCATVQMVGGLMLFVYGTAESTLDSGRTPFLLGPAENFLHAGLAVVGFVILCGLESVPRPTRPRRMVPRH</sequence>
<keyword evidence="1" id="KW-1133">Transmembrane helix</keyword>
<evidence type="ECO:0000313" key="2">
    <source>
        <dbReference type="EMBL" id="KAA5827055.1"/>
    </source>
</evidence>
<organism evidence="2 3">
    <name type="scientific">Saccharopolyspora hirsuta</name>
    <dbReference type="NCBI Taxonomy" id="1837"/>
    <lineage>
        <taxon>Bacteria</taxon>
        <taxon>Bacillati</taxon>
        <taxon>Actinomycetota</taxon>
        <taxon>Actinomycetes</taxon>
        <taxon>Pseudonocardiales</taxon>
        <taxon>Pseudonocardiaceae</taxon>
        <taxon>Saccharopolyspora</taxon>
    </lineage>
</organism>
<evidence type="ECO:0000256" key="1">
    <source>
        <dbReference type="SAM" id="Phobius"/>
    </source>
</evidence>
<feature type="transmembrane region" description="Helical" evidence="1">
    <location>
        <begin position="119"/>
        <end position="138"/>
    </location>
</feature>
<keyword evidence="1" id="KW-0812">Transmembrane</keyword>
<comment type="caution">
    <text evidence="2">The sequence shown here is derived from an EMBL/GenBank/DDBJ whole genome shotgun (WGS) entry which is preliminary data.</text>
</comment>
<accession>A0A5M7BIW3</accession>
<feature type="transmembrane region" description="Helical" evidence="1">
    <location>
        <begin position="58"/>
        <end position="80"/>
    </location>
</feature>
<reference evidence="2 3" key="1">
    <citation type="submission" date="2019-09" db="EMBL/GenBank/DDBJ databases">
        <title>Draft genome sequence of the thermophilic Saccharopolyspora hirsuta VKM Ac-666T.</title>
        <authorList>
            <person name="Lobastova T.G."/>
            <person name="Fokina V."/>
            <person name="Bragin E.Y."/>
            <person name="Shtratnikova V.Y."/>
            <person name="Starodumova I.P."/>
            <person name="Tarlachkov S.V."/>
            <person name="Donova M.V."/>
        </authorList>
    </citation>
    <scope>NUCLEOTIDE SEQUENCE [LARGE SCALE GENOMIC DNA]</scope>
    <source>
        <strain evidence="2 3">VKM Ac-666</strain>
    </source>
</reference>
<keyword evidence="3" id="KW-1185">Reference proteome</keyword>
<feature type="transmembrane region" description="Helical" evidence="1">
    <location>
        <begin position="158"/>
        <end position="177"/>
    </location>
</feature>
<proteinExistence type="predicted"/>
<feature type="transmembrane region" description="Helical" evidence="1">
    <location>
        <begin position="86"/>
        <end position="112"/>
    </location>
</feature>
<dbReference type="AlphaFoldDB" id="A0A5M7BIW3"/>
<gene>
    <name evidence="2" type="ORF">F1721_29135</name>
</gene>